<keyword evidence="2 5" id="KW-0812">Transmembrane</keyword>
<dbReference type="RefSeq" id="WP_129784230.1">
    <property type="nucleotide sequence ID" value="NZ_RZHH01000002.1"/>
</dbReference>
<proteinExistence type="predicted"/>
<dbReference type="PANTHER" id="PTHR42723">
    <property type="entry name" value="CHLOROPHYLL SYNTHASE"/>
    <property type="match status" value="1"/>
</dbReference>
<feature type="transmembrane region" description="Helical" evidence="5">
    <location>
        <begin position="206"/>
        <end position="227"/>
    </location>
</feature>
<dbReference type="CDD" id="cd13964">
    <property type="entry name" value="PT_UbiA_1"/>
    <property type="match status" value="1"/>
</dbReference>
<evidence type="ECO:0000256" key="5">
    <source>
        <dbReference type="SAM" id="Phobius"/>
    </source>
</evidence>
<name>A0A482TC31_9EURY</name>
<dbReference type="InterPro" id="IPR050475">
    <property type="entry name" value="Prenyltransferase_related"/>
</dbReference>
<evidence type="ECO:0000256" key="2">
    <source>
        <dbReference type="ARBA" id="ARBA00022692"/>
    </source>
</evidence>
<sequence>MATGVGDALGVESVRRVATDYAELVRLPNVFTAPPDVIAGVALAVALGATVSVPTIVGLCLASALIYAAGTTLNDVADVDEDAKERPDRPIPSGRVGRSEALSVGVILLVGGVVVATVVGGLGPGLTAVALALAVALYDGLLKGTPAGFFAMGSARGLNVALGLSIAGVAAFDGLALLFPASVVVYVAALTRMAEAETGGGGDGSAVALTGAGATLAAMVVAVVVTVRGTPTAGLAATLVAAGFLAWDWRALGPAIADPVPSNVGPAVGTCVLGIVLLDAAVAVIAGPTFVLAAAAFAIPATTLSRYFDVN</sequence>
<dbReference type="AlphaFoldDB" id="A0A482TC31"/>
<dbReference type="PANTHER" id="PTHR42723:SF1">
    <property type="entry name" value="CHLOROPHYLL SYNTHASE, CHLOROPLASTIC"/>
    <property type="match status" value="1"/>
</dbReference>
<evidence type="ECO:0000256" key="1">
    <source>
        <dbReference type="ARBA" id="ARBA00004651"/>
    </source>
</evidence>
<feature type="transmembrane region" description="Helical" evidence="5">
    <location>
        <begin position="162"/>
        <end position="186"/>
    </location>
</feature>
<evidence type="ECO:0000313" key="7">
    <source>
        <dbReference type="Proteomes" id="UP000294028"/>
    </source>
</evidence>
<feature type="transmembrane region" description="Helical" evidence="5">
    <location>
        <begin position="234"/>
        <end position="252"/>
    </location>
</feature>
<comment type="subcellular location">
    <subcellularLocation>
        <location evidence="1">Cell membrane</location>
        <topology evidence="1">Multi-pass membrane protein</topology>
    </subcellularLocation>
</comment>
<dbReference type="Proteomes" id="UP000294028">
    <property type="component" value="Unassembled WGS sequence"/>
</dbReference>
<keyword evidence="3 5" id="KW-1133">Transmembrane helix</keyword>
<evidence type="ECO:0000256" key="3">
    <source>
        <dbReference type="ARBA" id="ARBA00022989"/>
    </source>
</evidence>
<comment type="caution">
    <text evidence="6">The sequence shown here is derived from an EMBL/GenBank/DDBJ whole genome shotgun (WGS) entry which is preliminary data.</text>
</comment>
<reference evidence="6 7" key="1">
    <citation type="submission" date="2018-12" db="EMBL/GenBank/DDBJ databases">
        <title>Genome analysis provides insights into bioremediation potentialities of Halogeometricum borinquense strain N11.</title>
        <authorList>
            <person name="Najjari A."/>
            <person name="Youssef N."/>
            <person name="Fhoula I."/>
            <person name="Ben Dhia O."/>
            <person name="Mahjoubi M."/>
            <person name="Ouzari H.I."/>
            <person name="Cherif A."/>
        </authorList>
    </citation>
    <scope>NUCLEOTIDE SEQUENCE [LARGE SCALE GENOMIC DNA]</scope>
    <source>
        <strain evidence="6 7">N11</strain>
    </source>
</reference>
<feature type="transmembrane region" description="Helical" evidence="5">
    <location>
        <begin position="37"/>
        <end position="67"/>
    </location>
</feature>
<dbReference type="GO" id="GO:0016765">
    <property type="term" value="F:transferase activity, transferring alkyl or aryl (other than methyl) groups"/>
    <property type="evidence" value="ECO:0007669"/>
    <property type="project" value="InterPro"/>
</dbReference>
<dbReference type="Pfam" id="PF01040">
    <property type="entry name" value="UbiA"/>
    <property type="match status" value="1"/>
</dbReference>
<evidence type="ECO:0000313" key="6">
    <source>
        <dbReference type="EMBL" id="RYJ13816.1"/>
    </source>
</evidence>
<protein>
    <submittedName>
        <fullName evidence="6">4-hydroxybenzoate polyprenyltransferase</fullName>
    </submittedName>
</protein>
<dbReference type="InterPro" id="IPR044878">
    <property type="entry name" value="UbiA_sf"/>
</dbReference>
<dbReference type="Gene3D" id="1.10.357.140">
    <property type="entry name" value="UbiA prenyltransferase"/>
    <property type="match status" value="1"/>
</dbReference>
<feature type="transmembrane region" description="Helical" evidence="5">
    <location>
        <begin position="125"/>
        <end position="142"/>
    </location>
</feature>
<accession>A0A482TC31</accession>
<evidence type="ECO:0000256" key="4">
    <source>
        <dbReference type="ARBA" id="ARBA00023136"/>
    </source>
</evidence>
<dbReference type="InterPro" id="IPR000537">
    <property type="entry name" value="UbiA_prenyltransferase"/>
</dbReference>
<keyword evidence="6" id="KW-0808">Transferase</keyword>
<dbReference type="GO" id="GO:0005886">
    <property type="term" value="C:plasma membrane"/>
    <property type="evidence" value="ECO:0007669"/>
    <property type="project" value="UniProtKB-SubCell"/>
</dbReference>
<feature type="transmembrane region" description="Helical" evidence="5">
    <location>
        <begin position="272"/>
        <end position="299"/>
    </location>
</feature>
<feature type="transmembrane region" description="Helical" evidence="5">
    <location>
        <begin position="101"/>
        <end position="119"/>
    </location>
</feature>
<dbReference type="EMBL" id="RZHH01000002">
    <property type="protein sequence ID" value="RYJ13816.1"/>
    <property type="molecule type" value="Genomic_DNA"/>
</dbReference>
<organism evidence="6 7">
    <name type="scientific">Halogeometricum borinquense</name>
    <dbReference type="NCBI Taxonomy" id="60847"/>
    <lineage>
        <taxon>Archaea</taxon>
        <taxon>Methanobacteriati</taxon>
        <taxon>Methanobacteriota</taxon>
        <taxon>Stenosarchaea group</taxon>
        <taxon>Halobacteria</taxon>
        <taxon>Halobacteriales</taxon>
        <taxon>Haloferacaceae</taxon>
        <taxon>Halogeometricum</taxon>
    </lineage>
</organism>
<gene>
    <name evidence="6" type="ORF">ELS19_07460</name>
</gene>
<keyword evidence="4 5" id="KW-0472">Membrane</keyword>